<dbReference type="RefSeq" id="XP_014156089.1">
    <property type="nucleotide sequence ID" value="XM_014300614.1"/>
</dbReference>
<dbReference type="GeneID" id="25906030"/>
<evidence type="ECO:0000313" key="2">
    <source>
        <dbReference type="Proteomes" id="UP000054560"/>
    </source>
</evidence>
<reference evidence="1 2" key="1">
    <citation type="submission" date="2011-02" db="EMBL/GenBank/DDBJ databases">
        <title>The Genome Sequence of Sphaeroforma arctica JP610.</title>
        <authorList>
            <consortium name="The Broad Institute Genome Sequencing Platform"/>
            <person name="Russ C."/>
            <person name="Cuomo C."/>
            <person name="Young S.K."/>
            <person name="Zeng Q."/>
            <person name="Gargeya S."/>
            <person name="Alvarado L."/>
            <person name="Berlin A."/>
            <person name="Chapman S.B."/>
            <person name="Chen Z."/>
            <person name="Freedman E."/>
            <person name="Gellesch M."/>
            <person name="Goldberg J."/>
            <person name="Griggs A."/>
            <person name="Gujja S."/>
            <person name="Heilman E."/>
            <person name="Heiman D."/>
            <person name="Howarth C."/>
            <person name="Mehta T."/>
            <person name="Neiman D."/>
            <person name="Pearson M."/>
            <person name="Roberts A."/>
            <person name="Saif S."/>
            <person name="Shea T."/>
            <person name="Shenoy N."/>
            <person name="Sisk P."/>
            <person name="Stolte C."/>
            <person name="Sykes S."/>
            <person name="White J."/>
            <person name="Yandava C."/>
            <person name="Burger G."/>
            <person name="Gray M.W."/>
            <person name="Holland P.W.H."/>
            <person name="King N."/>
            <person name="Lang F.B.F."/>
            <person name="Roger A.J."/>
            <person name="Ruiz-Trillo I."/>
            <person name="Haas B."/>
            <person name="Nusbaum C."/>
            <person name="Birren B."/>
        </authorList>
    </citation>
    <scope>NUCLEOTIDE SEQUENCE [LARGE SCALE GENOMIC DNA]</scope>
    <source>
        <strain evidence="1 2">JP610</strain>
    </source>
</reference>
<dbReference type="Proteomes" id="UP000054560">
    <property type="component" value="Unassembled WGS sequence"/>
</dbReference>
<keyword evidence="2" id="KW-1185">Reference proteome</keyword>
<protein>
    <submittedName>
        <fullName evidence="1">Uncharacterized protein</fullName>
    </submittedName>
</protein>
<organism evidence="1 2">
    <name type="scientific">Sphaeroforma arctica JP610</name>
    <dbReference type="NCBI Taxonomy" id="667725"/>
    <lineage>
        <taxon>Eukaryota</taxon>
        <taxon>Ichthyosporea</taxon>
        <taxon>Ichthyophonida</taxon>
        <taxon>Sphaeroforma</taxon>
    </lineage>
</organism>
<dbReference type="EMBL" id="KQ241951">
    <property type="protein sequence ID" value="KNC82187.1"/>
    <property type="molecule type" value="Genomic_DNA"/>
</dbReference>
<sequence>MVWNPSNMYVVRANYEVSSVELAFLKRETKGCLRTSGGEADEPFRTNQTMLQKALVVETRRGFSTAEQKQRVVTSVRPHLAR</sequence>
<dbReference type="AlphaFoldDB" id="A0A0L0FZC7"/>
<evidence type="ECO:0000313" key="1">
    <source>
        <dbReference type="EMBL" id="KNC82187.1"/>
    </source>
</evidence>
<gene>
    <name evidence="1" type="ORF">SARC_05526</name>
</gene>
<name>A0A0L0FZC7_9EUKA</name>
<proteinExistence type="predicted"/>
<accession>A0A0L0FZC7</accession>